<evidence type="ECO:0000256" key="2">
    <source>
        <dbReference type="SAM" id="SignalP"/>
    </source>
</evidence>
<feature type="compositionally biased region" description="Acidic residues" evidence="1">
    <location>
        <begin position="323"/>
        <end position="336"/>
    </location>
</feature>
<dbReference type="eggNOG" id="ENOG502TCWI">
    <property type="taxonomic scope" value="Eukaryota"/>
</dbReference>
<accession>T1PF70</accession>
<feature type="chain" id="PRO_5014313766" evidence="2">
    <location>
        <begin position="20"/>
        <end position="587"/>
    </location>
</feature>
<feature type="region of interest" description="Disordered" evidence="1">
    <location>
        <begin position="152"/>
        <end position="175"/>
    </location>
</feature>
<feature type="compositionally biased region" description="Polar residues" evidence="1">
    <location>
        <begin position="165"/>
        <end position="175"/>
    </location>
</feature>
<protein>
    <submittedName>
        <fullName evidence="6">Mucin-5AC</fullName>
    </submittedName>
</protein>
<dbReference type="GeneID" id="101888935"/>
<proteinExistence type="evidence at transcript level"/>
<dbReference type="RefSeq" id="XP_005179444.1">
    <property type="nucleotide sequence ID" value="XM_005179387.3"/>
</dbReference>
<feature type="region of interest" description="Disordered" evidence="1">
    <location>
        <begin position="198"/>
        <end position="253"/>
    </location>
</feature>
<evidence type="ECO:0000313" key="6">
    <source>
        <dbReference type="RefSeq" id="XP_005179444.1"/>
    </source>
</evidence>
<dbReference type="OrthoDB" id="2161974at2759"/>
<dbReference type="AlphaFoldDB" id="T1PF70"/>
<name>T1PF70_MUSDO</name>
<reference evidence="4" key="2">
    <citation type="submission" date="2021-01" db="UniProtKB">
        <authorList>
            <consortium name="EnsemblMetazoa"/>
        </authorList>
    </citation>
    <scope>IDENTIFICATION</scope>
    <source>
        <strain evidence="4">Aabys</strain>
    </source>
</reference>
<evidence type="ECO:0000313" key="4">
    <source>
        <dbReference type="EnsemblMetazoa" id="MDOA003163-PA"/>
    </source>
</evidence>
<sequence>MKKLFKFILTVQVFSVAWAQFYGNPDAEFINTRGSTGGTTLDQFIIDAAIRRGMDGDAVAELLRTRQPVVRVKIEPPGVKKTTTYKLDSDGSISSKTLTEIYGGSVPDSSYTPKSNGRTVTRTFTSSGGPQAIPSFGDDSGDNWFGSIGPTQHHSSGFPPVSPWPSESRTGTRQQTKIYTNKNGDRRIVETITGDEAPTNYHQTVNTFRGPNGETRVVKTFSSHPWDAESPTDPEEPSTILHSKEGNEFPTNYRQTTKTFRGPNGETHVVKTFSTNPFESQGFPSIESPIDGPSPVNTRPSQSWPSFGSPYFPSSWLPQETMGDPDEWTVVEDDTTESTTSSKLPPATSTTVQSKVLSTEATSTPLPKRNDPELKVTTPLPSLDEFLKSRYGPTTTSSKKETVATTKNPTLTTTTPKPKTQTTKTPNPSSATTTTKKPIHINIEDLPVTEVLHNGKPADEDLMKKLPSHLQPKLDTGNVLRIENKHPMEVELPEAIEPNRRVASTSFQGPPTTFTSFYENTRPLEFSPPLSPISAFLARLNLTKADILARSGEYTQTIAEDDGSLLQVRFILSSPIHRPMTKNIPFK</sequence>
<dbReference type="STRING" id="7370.T1PF70"/>
<reference evidence="6" key="3">
    <citation type="submission" date="2025-04" db="UniProtKB">
        <authorList>
            <consortium name="RefSeq"/>
        </authorList>
    </citation>
    <scope>IDENTIFICATION</scope>
    <source>
        <strain evidence="6">Aabys</strain>
    </source>
</reference>
<dbReference type="VEuPathDB" id="VectorBase:MDOA003163"/>
<keyword evidence="2" id="KW-0732">Signal</keyword>
<organism evidence="3">
    <name type="scientific">Musca domestica</name>
    <name type="common">House fly</name>
    <dbReference type="NCBI Taxonomy" id="7370"/>
    <lineage>
        <taxon>Eukaryota</taxon>
        <taxon>Metazoa</taxon>
        <taxon>Ecdysozoa</taxon>
        <taxon>Arthropoda</taxon>
        <taxon>Hexapoda</taxon>
        <taxon>Insecta</taxon>
        <taxon>Pterygota</taxon>
        <taxon>Neoptera</taxon>
        <taxon>Endopterygota</taxon>
        <taxon>Diptera</taxon>
        <taxon>Brachycera</taxon>
        <taxon>Muscomorpha</taxon>
        <taxon>Muscoidea</taxon>
        <taxon>Muscidae</taxon>
        <taxon>Musca</taxon>
    </lineage>
</organism>
<gene>
    <name evidence="6" type="primary">LOC101888935</name>
    <name evidence="4" type="synonym">101888935</name>
</gene>
<feature type="compositionally biased region" description="Polar residues" evidence="1">
    <location>
        <begin position="295"/>
        <end position="306"/>
    </location>
</feature>
<feature type="compositionally biased region" description="Polar residues" evidence="1">
    <location>
        <begin position="347"/>
        <end position="365"/>
    </location>
</feature>
<dbReference type="Proteomes" id="UP001652621">
    <property type="component" value="Unplaced"/>
</dbReference>
<dbReference type="KEGG" id="mde:101888935"/>
<feature type="region of interest" description="Disordered" evidence="1">
    <location>
        <begin position="104"/>
        <end position="132"/>
    </location>
</feature>
<dbReference type="VEuPathDB" id="VectorBase:MDOMA2_009055"/>
<evidence type="ECO:0000313" key="5">
    <source>
        <dbReference type="Proteomes" id="UP001652621"/>
    </source>
</evidence>
<feature type="region of interest" description="Disordered" evidence="1">
    <location>
        <begin position="275"/>
        <end position="435"/>
    </location>
</feature>
<reference evidence="3" key="1">
    <citation type="submission" date="2012-08" db="EMBL/GenBank/DDBJ databases">
        <title>Transcriptome of adult Musca domestica launches a platform for comparative house fly gene expression and characterization of differential gene expression among resistant and susceptible house flies.</title>
        <authorList>
            <person name="Liu N."/>
            <person name="Zhang L."/>
            <person name="Li M."/>
            <person name="Reid W."/>
        </authorList>
    </citation>
    <scope>NUCLEOTIDE SEQUENCE</scope>
    <source>
        <strain evidence="3">ALHF</strain>
        <tissue evidence="3">Whole body</tissue>
    </source>
</reference>
<evidence type="ECO:0000313" key="3">
    <source>
        <dbReference type="EMBL" id="AFP62020.1"/>
    </source>
</evidence>
<evidence type="ECO:0000256" key="1">
    <source>
        <dbReference type="SAM" id="MobiDB-lite"/>
    </source>
</evidence>
<feature type="compositionally biased region" description="Polar residues" evidence="1">
    <location>
        <begin position="107"/>
        <end position="129"/>
    </location>
</feature>
<dbReference type="EnsemblMetazoa" id="MDOA003163-RA">
    <property type="protein sequence ID" value="MDOA003163-PA"/>
    <property type="gene ID" value="MDOA003163"/>
</dbReference>
<feature type="compositionally biased region" description="Polar residues" evidence="1">
    <location>
        <begin position="200"/>
        <end position="209"/>
    </location>
</feature>
<dbReference type="EMBL" id="KA647391">
    <property type="protein sequence ID" value="AFP62020.1"/>
    <property type="molecule type" value="mRNA"/>
</dbReference>
<feature type="signal peptide" evidence="2">
    <location>
        <begin position="1"/>
        <end position="19"/>
    </location>
</feature>
<feature type="compositionally biased region" description="Low complexity" evidence="1">
    <location>
        <begin position="405"/>
        <end position="428"/>
    </location>
</feature>
<keyword evidence="5" id="KW-1185">Reference proteome</keyword>